<feature type="compositionally biased region" description="Basic residues" evidence="1">
    <location>
        <begin position="7"/>
        <end position="16"/>
    </location>
</feature>
<proteinExistence type="predicted"/>
<feature type="region of interest" description="Disordered" evidence="1">
    <location>
        <begin position="1"/>
        <end position="32"/>
    </location>
</feature>
<protein>
    <submittedName>
        <fullName evidence="3">Peptidoglycan DD-metalloendopeptidase family protein</fullName>
    </submittedName>
</protein>
<dbReference type="EMBL" id="CP090978">
    <property type="protein sequence ID" value="UJF31997.1"/>
    <property type="molecule type" value="Genomic_DNA"/>
</dbReference>
<dbReference type="PANTHER" id="PTHR21666">
    <property type="entry name" value="PEPTIDASE-RELATED"/>
    <property type="match status" value="1"/>
</dbReference>
<sequence>MEVKDKVKQRRHQRLRSIRDASEPVYMRDQRNQPLPIHNAALEEDELPLYVDSEWKRRMEDPEYAWRHKLRTDPTLSGRDDRDEGGGPFLPVSPRSFTVKLMISAVLFGCLWGLFHSEQPWAAKGKQFVTGALSESYDFAKLSAWYSERFGGSPSFIPSFHGSTADEAVKVNAAKRTMFSPVHGQIVKPYDGSASMGVLLQTEASAPVYALDTGQIIFAGMKEDTGFTIIIRHPGGLESIYGSISEAQVHVNDWIKGGEAVGKASKEDQSKSTIYFAVTKDGHPVNPTDVVTFD</sequence>
<evidence type="ECO:0000313" key="4">
    <source>
        <dbReference type="Proteomes" id="UP001649230"/>
    </source>
</evidence>
<dbReference type="CDD" id="cd12797">
    <property type="entry name" value="M23_peptidase"/>
    <property type="match status" value="1"/>
</dbReference>
<accession>A0ABY3SDT7</accession>
<feature type="compositionally biased region" description="Basic and acidic residues" evidence="1">
    <location>
        <begin position="17"/>
        <end position="31"/>
    </location>
</feature>
<gene>
    <name evidence="3" type="ORF">L0M14_19920</name>
</gene>
<dbReference type="PANTHER" id="PTHR21666:SF270">
    <property type="entry name" value="MUREIN HYDROLASE ACTIVATOR ENVC"/>
    <property type="match status" value="1"/>
</dbReference>
<feature type="domain" description="M23ase beta-sheet core" evidence="2">
    <location>
        <begin position="196"/>
        <end position="287"/>
    </location>
</feature>
<evidence type="ECO:0000256" key="1">
    <source>
        <dbReference type="SAM" id="MobiDB-lite"/>
    </source>
</evidence>
<evidence type="ECO:0000259" key="2">
    <source>
        <dbReference type="Pfam" id="PF01551"/>
    </source>
</evidence>
<dbReference type="InterPro" id="IPR050570">
    <property type="entry name" value="Cell_wall_metabolism_enzyme"/>
</dbReference>
<reference evidence="3 4" key="1">
    <citation type="journal article" date="2024" name="Int. J. Syst. Evol. Microbiol.">
        <title>Paenibacillus hexagrammi sp. nov., a novel bacterium isolated from the gut content of Hexagrammos agrammus.</title>
        <authorList>
            <person name="Jung H.K."/>
            <person name="Kim D.G."/>
            <person name="Zin H."/>
            <person name="Park J."/>
            <person name="Jung H."/>
            <person name="Kim Y.O."/>
            <person name="Kong H.J."/>
            <person name="Kim J.W."/>
            <person name="Kim Y.S."/>
        </authorList>
    </citation>
    <scope>NUCLEOTIDE SEQUENCE [LARGE SCALE GENOMIC DNA]</scope>
    <source>
        <strain evidence="3 4">YPD9-1</strain>
    </source>
</reference>
<dbReference type="SUPFAM" id="SSF51261">
    <property type="entry name" value="Duplicated hybrid motif"/>
    <property type="match status" value="1"/>
</dbReference>
<dbReference type="InterPro" id="IPR016047">
    <property type="entry name" value="M23ase_b-sheet_dom"/>
</dbReference>
<dbReference type="Pfam" id="PF01551">
    <property type="entry name" value="Peptidase_M23"/>
    <property type="match status" value="1"/>
</dbReference>
<dbReference type="InterPro" id="IPR011055">
    <property type="entry name" value="Dup_hybrid_motif"/>
</dbReference>
<name>A0ABY3SDT7_9BACL</name>
<dbReference type="RefSeq" id="WP_235118342.1">
    <property type="nucleotide sequence ID" value="NZ_CP090978.1"/>
</dbReference>
<organism evidence="3 4">
    <name type="scientific">Paenibacillus hexagrammi</name>
    <dbReference type="NCBI Taxonomy" id="2908839"/>
    <lineage>
        <taxon>Bacteria</taxon>
        <taxon>Bacillati</taxon>
        <taxon>Bacillota</taxon>
        <taxon>Bacilli</taxon>
        <taxon>Bacillales</taxon>
        <taxon>Paenibacillaceae</taxon>
        <taxon>Paenibacillus</taxon>
    </lineage>
</organism>
<dbReference type="Gene3D" id="2.70.70.10">
    <property type="entry name" value="Glucose Permease (Domain IIA)"/>
    <property type="match status" value="1"/>
</dbReference>
<dbReference type="Proteomes" id="UP001649230">
    <property type="component" value="Chromosome"/>
</dbReference>
<keyword evidence="4" id="KW-1185">Reference proteome</keyword>
<evidence type="ECO:0000313" key="3">
    <source>
        <dbReference type="EMBL" id="UJF31997.1"/>
    </source>
</evidence>